<feature type="compositionally biased region" description="Low complexity" evidence="1">
    <location>
        <begin position="196"/>
        <end position="213"/>
    </location>
</feature>
<keyword evidence="3" id="KW-1185">Reference proteome</keyword>
<sequence>MRISGVLLAEFSLIPKRALRKYLFDFRVPLGYKTVVRVYQSCLDESDPNFLQPSKDVDQVPPYQLMTLKRILENYRKSSGVISKRAVDVENNLVDRASELGDYAAIALLCGRTLASSPGSDQQLTRSTSDTSATSATSSALSGATASTAGSSNITAATSATSSGTSATDSTTASSSGTTSATTPANNTDRTTSGIASSAASSAAPTLPDADSSNASVNADVSTGNGSNTPSNNGASSIVVKESSLPKDEITVEDRQHANLLLRQLMDKKFPLAFKIAGDLAYQRNQREKARQFYQLAIDNGIQSDNSLYVECLRNIGLICLMTKDQIDLVTARRYFDKAVASALDLNQVSDCHFYLGQILEKNQTASRYHLEKAASTGLRQAFAPLGFLLLNYFNKVELAQQWFELGSSIDDINCHTGLFDCLMKLGDYEGAARVLDKIRRDEKGDLVVQSRKKLIEQLEQHRQGPPPGGSGNRNDGADAGSERWSF</sequence>
<proteinExistence type="predicted"/>
<feature type="region of interest" description="Disordered" evidence="1">
    <location>
        <begin position="457"/>
        <end position="487"/>
    </location>
</feature>
<evidence type="ECO:0000313" key="2">
    <source>
        <dbReference type="EMBL" id="ANB11949.1"/>
    </source>
</evidence>
<feature type="compositionally biased region" description="Low complexity" evidence="1">
    <location>
        <begin position="125"/>
        <end position="189"/>
    </location>
</feature>
<accession>A0A167CPC7</accession>
<dbReference type="KEGG" id="slb:AWJ20_176"/>
<dbReference type="InterPro" id="IPR011990">
    <property type="entry name" value="TPR-like_helical_dom_sf"/>
</dbReference>
<gene>
    <name evidence="2" type="primary">MSS2</name>
    <name evidence="2" type="ORF">AWJ20_176</name>
</gene>
<dbReference type="RefSeq" id="XP_018734426.1">
    <property type="nucleotide sequence ID" value="XM_018878663.1"/>
</dbReference>
<dbReference type="GeneID" id="30033597"/>
<evidence type="ECO:0000256" key="1">
    <source>
        <dbReference type="SAM" id="MobiDB-lite"/>
    </source>
</evidence>
<dbReference type="SUPFAM" id="SSF81901">
    <property type="entry name" value="HCP-like"/>
    <property type="match status" value="1"/>
</dbReference>
<dbReference type="EMBL" id="CP014501">
    <property type="protein sequence ID" value="ANB11949.1"/>
    <property type="molecule type" value="Genomic_DNA"/>
</dbReference>
<reference evidence="2 3" key="1">
    <citation type="submission" date="2016-02" db="EMBL/GenBank/DDBJ databases">
        <title>Complete genome sequence and transcriptome regulation of the pentose utilising yeast Sugiyamaella lignohabitans.</title>
        <authorList>
            <person name="Bellasio M."/>
            <person name="Peymann A."/>
            <person name="Valli M."/>
            <person name="Sipitzky M."/>
            <person name="Graf A."/>
            <person name="Sauer M."/>
            <person name="Marx H."/>
            <person name="Mattanovich D."/>
        </authorList>
    </citation>
    <scope>NUCLEOTIDE SEQUENCE [LARGE SCALE GENOMIC DNA]</scope>
    <source>
        <strain evidence="2 3">CBS 10342</strain>
    </source>
</reference>
<feature type="compositionally biased region" description="Low complexity" evidence="1">
    <location>
        <begin position="222"/>
        <end position="236"/>
    </location>
</feature>
<organism evidence="2 3">
    <name type="scientific">Sugiyamaella lignohabitans</name>
    <dbReference type="NCBI Taxonomy" id="796027"/>
    <lineage>
        <taxon>Eukaryota</taxon>
        <taxon>Fungi</taxon>
        <taxon>Dikarya</taxon>
        <taxon>Ascomycota</taxon>
        <taxon>Saccharomycotina</taxon>
        <taxon>Dipodascomycetes</taxon>
        <taxon>Dipodascales</taxon>
        <taxon>Trichomonascaceae</taxon>
        <taxon>Sugiyamaella</taxon>
    </lineage>
</organism>
<feature type="region of interest" description="Disordered" evidence="1">
    <location>
        <begin position="116"/>
        <end position="236"/>
    </location>
</feature>
<name>A0A167CPC7_9ASCO</name>
<protein>
    <submittedName>
        <fullName evidence="2">Mss2p</fullName>
    </submittedName>
</protein>
<dbReference type="Gene3D" id="1.25.40.10">
    <property type="entry name" value="Tetratricopeptide repeat domain"/>
    <property type="match status" value="1"/>
</dbReference>
<dbReference type="OrthoDB" id="1658288at2759"/>
<dbReference type="AlphaFoldDB" id="A0A167CPC7"/>
<evidence type="ECO:0000313" key="3">
    <source>
        <dbReference type="Proteomes" id="UP000189580"/>
    </source>
</evidence>
<dbReference type="Proteomes" id="UP000189580">
    <property type="component" value="Chromosome a"/>
</dbReference>